<name>A0A975U3H3_9PROT</name>
<dbReference type="EMBL" id="CP076448">
    <property type="protein sequence ID" value="QXM24693.1"/>
    <property type="molecule type" value="Genomic_DNA"/>
</dbReference>
<organism evidence="2 3">
    <name type="scientific">Elioraea tepida</name>
    <dbReference type="NCBI Taxonomy" id="2843330"/>
    <lineage>
        <taxon>Bacteria</taxon>
        <taxon>Pseudomonadati</taxon>
        <taxon>Pseudomonadota</taxon>
        <taxon>Alphaproteobacteria</taxon>
        <taxon>Acetobacterales</taxon>
        <taxon>Elioraeaceae</taxon>
        <taxon>Elioraea</taxon>
    </lineage>
</organism>
<feature type="compositionally biased region" description="Basic and acidic residues" evidence="1">
    <location>
        <begin position="1"/>
        <end position="10"/>
    </location>
</feature>
<dbReference type="RefSeq" id="WP_218285750.1">
    <property type="nucleotide sequence ID" value="NZ_CP076448.1"/>
</dbReference>
<proteinExistence type="predicted"/>
<evidence type="ECO:0000313" key="2">
    <source>
        <dbReference type="EMBL" id="QXM24693.1"/>
    </source>
</evidence>
<evidence type="ECO:0000313" key="3">
    <source>
        <dbReference type="Proteomes" id="UP000694001"/>
    </source>
</evidence>
<evidence type="ECO:0000256" key="1">
    <source>
        <dbReference type="SAM" id="MobiDB-lite"/>
    </source>
</evidence>
<keyword evidence="3" id="KW-1185">Reference proteome</keyword>
<sequence length="95" mass="10498">MLRCITDKSRVATGGGEQEVGREDEERLAESDQRGGEISRKAWKMLVRFSVLGCHPRLVPFLLSRVNAGGIRAGRACSLLARRLLQRHNPAPTTS</sequence>
<accession>A0A975U3H3</accession>
<feature type="compositionally biased region" description="Basic and acidic residues" evidence="1">
    <location>
        <begin position="19"/>
        <end position="35"/>
    </location>
</feature>
<dbReference type="Proteomes" id="UP000694001">
    <property type="component" value="Chromosome"/>
</dbReference>
<dbReference type="KEGG" id="elio:KO353_16000"/>
<gene>
    <name evidence="2" type="ORF">KO353_16000</name>
</gene>
<reference evidence="2" key="1">
    <citation type="submission" date="2021-06" db="EMBL/GenBank/DDBJ databases">
        <title>Elioraea tepida, sp. nov., a moderately thermophilic aerobic anoxygenic phototrophic bacterium isolated from an alkaline siliceous hot spring mat community in Yellowstone National Park, WY, USA.</title>
        <authorList>
            <person name="Saini M.K."/>
            <person name="Yoshida S."/>
            <person name="Sebastian A."/>
            <person name="Hirose S."/>
            <person name="Hara E."/>
            <person name="Tamaki H."/>
            <person name="Soulier N.T."/>
            <person name="Albert I."/>
            <person name="Hanada S."/>
            <person name="Bryant D.A."/>
            <person name="Tank M."/>
        </authorList>
    </citation>
    <scope>NUCLEOTIDE SEQUENCE</scope>
    <source>
        <strain evidence="2">MS-P2</strain>
    </source>
</reference>
<protein>
    <submittedName>
        <fullName evidence="2">Uncharacterized protein</fullName>
    </submittedName>
</protein>
<feature type="region of interest" description="Disordered" evidence="1">
    <location>
        <begin position="1"/>
        <end position="35"/>
    </location>
</feature>
<dbReference type="AlphaFoldDB" id="A0A975U3H3"/>